<evidence type="ECO:0000256" key="3">
    <source>
        <dbReference type="RuleBase" id="RU362026"/>
    </source>
</evidence>
<dbReference type="Pfam" id="PF01555">
    <property type="entry name" value="N6_N4_Mtase"/>
    <property type="match status" value="1"/>
</dbReference>
<organism evidence="5">
    <name type="scientific">uncultured bacterium contig00038</name>
    <dbReference type="NCBI Taxonomy" id="1181526"/>
    <lineage>
        <taxon>Bacteria</taxon>
        <taxon>environmental samples</taxon>
    </lineage>
</organism>
<name>A0A806K128_9BACT</name>
<dbReference type="PRINTS" id="PR00508">
    <property type="entry name" value="S21N4MTFRASE"/>
</dbReference>
<evidence type="ECO:0000256" key="1">
    <source>
        <dbReference type="ARBA" id="ARBA00022603"/>
    </source>
</evidence>
<evidence type="ECO:0000259" key="4">
    <source>
        <dbReference type="Pfam" id="PF01555"/>
    </source>
</evidence>
<sequence length="407" mass="46345">MELSNDFNKRKRKLAALTGDDGSWDSLKCGGQHFPVITKEFWTSRQRQASSLHEISYRACYKPQLPRFFIERFSSPDDLIYDPFGGRGTTAIEAALHGRRVISNDINPLSAMLAQPRLTIPTIDAIHNRLLQIPLSTGEQNDLDMFFHPQTESEIRAMRRWFLERQTAGDFDHLDAWIRMVATNRLTGHSPGFFSVYTLPPNQAVSRENQKRLNRVRSQTPEYRDTRALIEKKSRQLLKGIGFDEASNLRKASETALFLTCDARRTFEIQSTSVTLTITSPPFLDVVQYQKDNWLRCWFCGLDAVEIGKSVTMAKTLEAWSLIMADVLRELYRITKSGGHIAFEIGEVKRGSLKLEETILPLGLKNGFDALGILINRQSFTKTANIWGVNNNTKGTNSNRIVLFKKL</sequence>
<proteinExistence type="inferred from homology"/>
<dbReference type="SUPFAM" id="SSF53335">
    <property type="entry name" value="S-adenosyl-L-methionine-dependent methyltransferases"/>
    <property type="match status" value="3"/>
</dbReference>
<evidence type="ECO:0000256" key="2">
    <source>
        <dbReference type="ARBA" id="ARBA00022679"/>
    </source>
</evidence>
<keyword evidence="2 5" id="KW-0808">Transferase</keyword>
<dbReference type="InterPro" id="IPR002941">
    <property type="entry name" value="DNA_methylase_N4/N6"/>
</dbReference>
<dbReference type="GO" id="GO:0008170">
    <property type="term" value="F:N-methyltransferase activity"/>
    <property type="evidence" value="ECO:0007669"/>
    <property type="project" value="InterPro"/>
</dbReference>
<comment type="similarity">
    <text evidence="3">Belongs to the N(4)/N(6)-methyltransferase family.</text>
</comment>
<accession>A0A806K128</accession>
<evidence type="ECO:0000313" key="5">
    <source>
        <dbReference type="EMBL" id="AGS53468.1"/>
    </source>
</evidence>
<feature type="domain" description="DNA methylase N-4/N-6" evidence="4">
    <location>
        <begin position="38"/>
        <end position="108"/>
    </location>
</feature>
<reference evidence="5" key="1">
    <citation type="submission" date="2012-03" db="EMBL/GenBank/DDBJ databases">
        <title>Functional metagenomics reveals considerable lignocellulase gene clusters in the gut microbiome of a wood-feeding higher termite.</title>
        <authorList>
            <person name="Liu N."/>
        </authorList>
    </citation>
    <scope>NUCLEOTIDE SEQUENCE</scope>
</reference>
<dbReference type="AlphaFoldDB" id="A0A806K128"/>
<dbReference type="InterPro" id="IPR001091">
    <property type="entry name" value="RM_Methyltransferase"/>
</dbReference>
<dbReference type="InterPro" id="IPR029063">
    <property type="entry name" value="SAM-dependent_MTases_sf"/>
</dbReference>
<keyword evidence="1 5" id="KW-0489">Methyltransferase</keyword>
<dbReference type="EMBL" id="JQ844234">
    <property type="protein sequence ID" value="AGS53468.1"/>
    <property type="molecule type" value="Genomic_DNA"/>
</dbReference>
<dbReference type="Gene3D" id="3.40.50.150">
    <property type="entry name" value="Vaccinia Virus protein VP39"/>
    <property type="match status" value="2"/>
</dbReference>
<dbReference type="GO" id="GO:0032259">
    <property type="term" value="P:methylation"/>
    <property type="evidence" value="ECO:0007669"/>
    <property type="project" value="UniProtKB-KW"/>
</dbReference>
<dbReference type="EC" id="2.1.1.-" evidence="3"/>
<protein>
    <recommendedName>
        <fullName evidence="3">Methyltransferase</fullName>
        <ecNumber evidence="3">2.1.1.-</ecNumber>
    </recommendedName>
</protein>
<dbReference type="GO" id="GO:0003677">
    <property type="term" value="F:DNA binding"/>
    <property type="evidence" value="ECO:0007669"/>
    <property type="project" value="InterPro"/>
</dbReference>